<evidence type="ECO:0000313" key="2">
    <source>
        <dbReference type="EMBL" id="CAE2224571.1"/>
    </source>
</evidence>
<accession>A0A7S4IBQ6</accession>
<protein>
    <submittedName>
        <fullName evidence="2">Uncharacterized protein</fullName>
    </submittedName>
</protein>
<dbReference type="EMBL" id="HBKQ01014158">
    <property type="protein sequence ID" value="CAE2224571.1"/>
    <property type="molecule type" value="Transcribed_RNA"/>
</dbReference>
<reference evidence="2" key="1">
    <citation type="submission" date="2021-01" db="EMBL/GenBank/DDBJ databases">
        <authorList>
            <person name="Corre E."/>
            <person name="Pelletier E."/>
            <person name="Niang G."/>
            <person name="Scheremetjew M."/>
            <person name="Finn R."/>
            <person name="Kale V."/>
            <person name="Holt S."/>
            <person name="Cochrane G."/>
            <person name="Meng A."/>
            <person name="Brown T."/>
            <person name="Cohen L."/>
        </authorList>
    </citation>
    <scope>NUCLEOTIDE SEQUENCE</scope>
    <source>
        <strain evidence="2">Isolate 1302-5</strain>
    </source>
</reference>
<name>A0A7S4IBQ6_9STRA</name>
<feature type="compositionally biased region" description="Polar residues" evidence="1">
    <location>
        <begin position="7"/>
        <end position="19"/>
    </location>
</feature>
<feature type="region of interest" description="Disordered" evidence="1">
    <location>
        <begin position="1"/>
        <end position="20"/>
    </location>
</feature>
<evidence type="ECO:0000256" key="1">
    <source>
        <dbReference type="SAM" id="MobiDB-lite"/>
    </source>
</evidence>
<gene>
    <name evidence="2" type="ORF">OAUR00152_LOCUS9712</name>
</gene>
<sequence>MQSRRRSGSDASGNRSNCAPESGAATLMIVSGRETERGRGAAVRFYWLPIHWCDASDSAYLHMLPKPAFPRRCRGIKDVHQVPDLTNQSCWADERRAPLRDGLKEAFSPQDSYYLP</sequence>
<proteinExistence type="predicted"/>
<dbReference type="AlphaFoldDB" id="A0A7S4IBQ6"/>
<organism evidence="2">
    <name type="scientific">Odontella aurita</name>
    <dbReference type="NCBI Taxonomy" id="265563"/>
    <lineage>
        <taxon>Eukaryota</taxon>
        <taxon>Sar</taxon>
        <taxon>Stramenopiles</taxon>
        <taxon>Ochrophyta</taxon>
        <taxon>Bacillariophyta</taxon>
        <taxon>Mediophyceae</taxon>
        <taxon>Biddulphiophycidae</taxon>
        <taxon>Eupodiscales</taxon>
        <taxon>Odontellaceae</taxon>
        <taxon>Odontella</taxon>
    </lineage>
</organism>